<reference evidence="2" key="1">
    <citation type="journal article" date="2014" name="Int. J. Syst. Evol. Microbiol.">
        <title>Complete genome sequence of Corynebacterium casei LMG S-19264T (=DSM 44701T), isolated from a smear-ripened cheese.</title>
        <authorList>
            <consortium name="US DOE Joint Genome Institute (JGI-PGF)"/>
            <person name="Walter F."/>
            <person name="Albersmeier A."/>
            <person name="Kalinowski J."/>
            <person name="Ruckert C."/>
        </authorList>
    </citation>
    <scope>NUCLEOTIDE SEQUENCE</scope>
    <source>
        <strain evidence="2">JCM 5016</strain>
    </source>
</reference>
<dbReference type="AlphaFoldDB" id="A0A918RJI7"/>
<dbReference type="InterPro" id="IPR029057">
    <property type="entry name" value="PRTase-like"/>
</dbReference>
<dbReference type="Gene3D" id="3.40.50.2020">
    <property type="match status" value="1"/>
</dbReference>
<protein>
    <submittedName>
        <fullName evidence="2">Uncharacterized protein</fullName>
    </submittedName>
</protein>
<accession>A0A918RJI7</accession>
<dbReference type="EMBL" id="BMWH01000019">
    <property type="protein sequence ID" value="GHA00438.1"/>
    <property type="molecule type" value="Genomic_DNA"/>
</dbReference>
<sequence>MPVGAPGAGESLRAEADEVICPHRPRPFTAVGSRSRYEDFEQRSDEDVPRTPAEADTERGRREGEVSTPEPAWRVPAGRRGRRPV</sequence>
<name>A0A918RJI7_9ACTN</name>
<proteinExistence type="predicted"/>
<evidence type="ECO:0000313" key="2">
    <source>
        <dbReference type="EMBL" id="GHA00438.1"/>
    </source>
</evidence>
<keyword evidence="3" id="KW-1185">Reference proteome</keyword>
<organism evidence="2 3">
    <name type="scientific">Streptomyces echinoruber</name>
    <dbReference type="NCBI Taxonomy" id="68898"/>
    <lineage>
        <taxon>Bacteria</taxon>
        <taxon>Bacillati</taxon>
        <taxon>Actinomycetota</taxon>
        <taxon>Actinomycetes</taxon>
        <taxon>Kitasatosporales</taxon>
        <taxon>Streptomycetaceae</taxon>
        <taxon>Streptomyces</taxon>
    </lineage>
</organism>
<feature type="compositionally biased region" description="Basic and acidic residues" evidence="1">
    <location>
        <begin position="35"/>
        <end position="49"/>
    </location>
</feature>
<reference evidence="2" key="2">
    <citation type="submission" date="2020-09" db="EMBL/GenBank/DDBJ databases">
        <authorList>
            <person name="Sun Q."/>
            <person name="Ohkuma M."/>
        </authorList>
    </citation>
    <scope>NUCLEOTIDE SEQUENCE</scope>
    <source>
        <strain evidence="2">JCM 5016</strain>
    </source>
</reference>
<dbReference type="Proteomes" id="UP000623010">
    <property type="component" value="Unassembled WGS sequence"/>
</dbReference>
<feature type="compositionally biased region" description="Basic and acidic residues" evidence="1">
    <location>
        <begin position="56"/>
        <end position="65"/>
    </location>
</feature>
<gene>
    <name evidence="2" type="ORF">GCM10010389_44540</name>
</gene>
<evidence type="ECO:0000256" key="1">
    <source>
        <dbReference type="SAM" id="MobiDB-lite"/>
    </source>
</evidence>
<feature type="region of interest" description="Disordered" evidence="1">
    <location>
        <begin position="1"/>
        <end position="85"/>
    </location>
</feature>
<comment type="caution">
    <text evidence="2">The sequence shown here is derived from an EMBL/GenBank/DDBJ whole genome shotgun (WGS) entry which is preliminary data.</text>
</comment>
<evidence type="ECO:0000313" key="3">
    <source>
        <dbReference type="Proteomes" id="UP000623010"/>
    </source>
</evidence>